<protein>
    <submittedName>
        <fullName evidence="2">Uncharacterized protein</fullName>
    </submittedName>
</protein>
<evidence type="ECO:0000256" key="1">
    <source>
        <dbReference type="SAM" id="MobiDB-lite"/>
    </source>
</evidence>
<dbReference type="AlphaFoldDB" id="X0XUN4"/>
<feature type="region of interest" description="Disordered" evidence="1">
    <location>
        <begin position="1"/>
        <end position="28"/>
    </location>
</feature>
<reference evidence="2" key="1">
    <citation type="journal article" date="2014" name="Front. Microbiol.">
        <title>High frequency of phylogenetically diverse reductive dehalogenase-homologous genes in deep subseafloor sedimentary metagenomes.</title>
        <authorList>
            <person name="Kawai M."/>
            <person name="Futagami T."/>
            <person name="Toyoda A."/>
            <person name="Takaki Y."/>
            <person name="Nishi S."/>
            <person name="Hori S."/>
            <person name="Arai W."/>
            <person name="Tsubouchi T."/>
            <person name="Morono Y."/>
            <person name="Uchiyama I."/>
            <person name="Ito T."/>
            <person name="Fujiyama A."/>
            <person name="Inagaki F."/>
            <person name="Takami H."/>
        </authorList>
    </citation>
    <scope>NUCLEOTIDE SEQUENCE</scope>
    <source>
        <strain evidence="2">Expedition CK06-06</strain>
    </source>
</reference>
<accession>X0XUN4</accession>
<gene>
    <name evidence="2" type="ORF">S01H1_71437</name>
</gene>
<proteinExistence type="predicted"/>
<organism evidence="2">
    <name type="scientific">marine sediment metagenome</name>
    <dbReference type="NCBI Taxonomy" id="412755"/>
    <lineage>
        <taxon>unclassified sequences</taxon>
        <taxon>metagenomes</taxon>
        <taxon>ecological metagenomes</taxon>
    </lineage>
</organism>
<evidence type="ECO:0000313" key="2">
    <source>
        <dbReference type="EMBL" id="GAG28531.1"/>
    </source>
</evidence>
<dbReference type="EMBL" id="BARS01047570">
    <property type="protein sequence ID" value="GAG28531.1"/>
    <property type="molecule type" value="Genomic_DNA"/>
</dbReference>
<comment type="caution">
    <text evidence="2">The sequence shown here is derived from an EMBL/GenBank/DDBJ whole genome shotgun (WGS) entry which is preliminary data.</text>
</comment>
<sequence>MGMKRTPGSDITRTKPPTGAAERNENEPCASVALTRALLLRPLLHWRIWARRDHGHPAVGPAV</sequence>
<feature type="non-terminal residue" evidence="2">
    <location>
        <position position="63"/>
    </location>
</feature>
<name>X0XUN4_9ZZZZ</name>